<proteinExistence type="predicted"/>
<organism evidence="4 5">
    <name type="scientific">Saccharopolyspora spinosa</name>
    <dbReference type="NCBI Taxonomy" id="60894"/>
    <lineage>
        <taxon>Bacteria</taxon>
        <taxon>Bacillati</taxon>
        <taxon>Actinomycetota</taxon>
        <taxon>Actinomycetes</taxon>
        <taxon>Pseudonocardiales</taxon>
        <taxon>Pseudonocardiaceae</taxon>
        <taxon>Saccharopolyspora</taxon>
    </lineage>
</organism>
<dbReference type="Pfam" id="PF00501">
    <property type="entry name" value="AMP-binding"/>
    <property type="match status" value="1"/>
</dbReference>
<protein>
    <submittedName>
        <fullName evidence="4">Long-subunit acyl-CoA synthetase (AMP-forming)</fullName>
    </submittedName>
</protein>
<keyword evidence="2" id="KW-0067">ATP-binding</keyword>
<keyword evidence="5" id="KW-1185">Reference proteome</keyword>
<reference evidence="4" key="1">
    <citation type="submission" date="2017-12" db="EMBL/GenBank/DDBJ databases">
        <title>Sequencing the genomes of 1000 Actinobacteria strains.</title>
        <authorList>
            <person name="Klenk H.-P."/>
        </authorList>
    </citation>
    <scope>NUCLEOTIDE SEQUENCE [LARGE SCALE GENOMIC DNA]</scope>
    <source>
        <strain evidence="4">DSM 44228</strain>
    </source>
</reference>
<comment type="caution">
    <text evidence="4">The sequence shown here is derived from an EMBL/GenBank/DDBJ whole genome shotgun (WGS) entry which is preliminary data.</text>
</comment>
<name>A0A2N3Y3F5_SACSN</name>
<keyword evidence="1" id="KW-0547">Nucleotide-binding</keyword>
<dbReference type="InterPro" id="IPR020845">
    <property type="entry name" value="AMP-binding_CS"/>
</dbReference>
<dbReference type="PANTHER" id="PTHR43272:SF33">
    <property type="entry name" value="AMP-BINDING DOMAIN-CONTAINING PROTEIN-RELATED"/>
    <property type="match status" value="1"/>
</dbReference>
<evidence type="ECO:0000313" key="5">
    <source>
        <dbReference type="Proteomes" id="UP000233786"/>
    </source>
</evidence>
<dbReference type="AlphaFoldDB" id="A0A2N3Y3F5"/>
<evidence type="ECO:0000313" key="4">
    <source>
        <dbReference type="EMBL" id="PKW17463.1"/>
    </source>
</evidence>
<dbReference type="Proteomes" id="UP000233786">
    <property type="component" value="Unassembled WGS sequence"/>
</dbReference>
<dbReference type="InterPro" id="IPR042099">
    <property type="entry name" value="ANL_N_sf"/>
</dbReference>
<gene>
    <name evidence="4" type="ORF">A8926_5431</name>
</gene>
<evidence type="ECO:0000256" key="1">
    <source>
        <dbReference type="ARBA" id="ARBA00022741"/>
    </source>
</evidence>
<dbReference type="InterPro" id="IPR000873">
    <property type="entry name" value="AMP-dep_synth/lig_dom"/>
</dbReference>
<accession>A0A2N3Y3F5</accession>
<feature type="domain" description="AMP-dependent synthetase/ligase" evidence="3">
    <location>
        <begin position="33"/>
        <end position="384"/>
    </location>
</feature>
<dbReference type="SUPFAM" id="SSF56801">
    <property type="entry name" value="Acetyl-CoA synthetase-like"/>
    <property type="match status" value="1"/>
</dbReference>
<dbReference type="GO" id="GO:0016020">
    <property type="term" value="C:membrane"/>
    <property type="evidence" value="ECO:0007669"/>
    <property type="project" value="TreeGrafter"/>
</dbReference>
<dbReference type="GO" id="GO:0005524">
    <property type="term" value="F:ATP binding"/>
    <property type="evidence" value="ECO:0007669"/>
    <property type="project" value="UniProtKB-KW"/>
</dbReference>
<dbReference type="OrthoDB" id="3802565at2"/>
<dbReference type="EMBL" id="PJNB01000001">
    <property type="protein sequence ID" value="PKW17463.1"/>
    <property type="molecule type" value="Genomic_DNA"/>
</dbReference>
<dbReference type="GO" id="GO:0004467">
    <property type="term" value="F:long-chain fatty acid-CoA ligase activity"/>
    <property type="evidence" value="ECO:0007669"/>
    <property type="project" value="TreeGrafter"/>
</dbReference>
<dbReference type="Gene3D" id="3.40.50.12780">
    <property type="entry name" value="N-terminal domain of ligase-like"/>
    <property type="match status" value="1"/>
</dbReference>
<dbReference type="PANTHER" id="PTHR43272">
    <property type="entry name" value="LONG-CHAIN-FATTY-ACID--COA LIGASE"/>
    <property type="match status" value="1"/>
</dbReference>
<sequence length="627" mass="69056">MTVPSESATPTLLAPFAHPGDDANVQTVPQFVRRNAQRWPERTAFRTRTATEWATLSWSQVDEMMTELAAGLLDLGFGDARCAYVLGSNEPEFFVSEYAVQAIGATSFPLFEQMTVEEMRNTLDEYQAPVAFAGSADLTRRLLQVADEIGLRTVVQWCSDPVPDDRVVTFAELRQRGRAYRSRSDREVKDRIDRCTLDDIACIILTSGTTGKSKGVLGSYRYVLDIAYRYKTLYQADPFDSYLSYLPAAFSVEQYCGMALAAALPLNVACAESPATAERDFVSAEARFRFLGPRQWEEIRARVPAELLENSVRLREQAVEVREELGLGNVKAGISAGGSLSPEVFEFFSDIGLNIRSVYGFAEVGIVTGTRDGDGFDNVGHPLPSPYGNEPIALRVGPLDEVEISGGVTCSGYWDDLHSLSLTADGWIRSGDAGEWDGQVLRIYDRVDNIKRLPDGTRFAPQPIEINALRSPYISNIVLIGGHGNDPRIGALVQLNASAVASHLDPDHAVSADHAVLAKESAVIRLLTDELHRLADHETETQNIALLALMPKELSSEDGELTRSMKLRRAEVLRRYAQLIDTMYNSPDDLVSFDLDAGGGERGVRQSYETRIARIPETSKPDSISTC</sequence>
<evidence type="ECO:0000256" key="2">
    <source>
        <dbReference type="ARBA" id="ARBA00022840"/>
    </source>
</evidence>
<evidence type="ECO:0000259" key="3">
    <source>
        <dbReference type="Pfam" id="PF00501"/>
    </source>
</evidence>
<dbReference type="RefSeq" id="WP_010692699.1">
    <property type="nucleotide sequence ID" value="NZ_CP061007.1"/>
</dbReference>
<dbReference type="STRING" id="994479.GCA_000194155_01016"/>
<dbReference type="PROSITE" id="PS00455">
    <property type="entry name" value="AMP_BINDING"/>
    <property type="match status" value="1"/>
</dbReference>